<proteinExistence type="inferred from homology"/>
<dbReference type="InterPro" id="IPR044505">
    <property type="entry name" value="GlgX_Isoamylase_N_E_set"/>
</dbReference>
<evidence type="ECO:0000313" key="5">
    <source>
        <dbReference type="Proteomes" id="UP000272474"/>
    </source>
</evidence>
<gene>
    <name evidence="4" type="ORF">D7294_29930</name>
</gene>
<dbReference type="CDD" id="cd11326">
    <property type="entry name" value="AmyAc_Glg_debranch"/>
    <property type="match status" value="1"/>
</dbReference>
<dbReference type="Gene3D" id="2.60.40.1180">
    <property type="entry name" value="Golgi alpha-mannosidase II"/>
    <property type="match status" value="1"/>
</dbReference>
<dbReference type="RefSeq" id="WP_120684954.1">
    <property type="nucleotide sequence ID" value="NZ_RBAL01000032.1"/>
</dbReference>
<dbReference type="Pfam" id="PF02922">
    <property type="entry name" value="CBM_48"/>
    <property type="match status" value="1"/>
</dbReference>
<protein>
    <submittedName>
        <fullName evidence="4">Glycogen-debranching protein</fullName>
    </submittedName>
</protein>
<dbReference type="InterPro" id="IPR014756">
    <property type="entry name" value="Ig_E-set"/>
</dbReference>
<feature type="domain" description="Glycosyl hydrolase family 13 catalytic" evidence="3">
    <location>
        <begin position="151"/>
        <end position="559"/>
    </location>
</feature>
<dbReference type="CDD" id="cd02856">
    <property type="entry name" value="E_set_GDE_Isoamylase_N"/>
    <property type="match status" value="1"/>
</dbReference>
<sequence>MTAPTARPRLRVGPGPALPLGAHPVADGIRFSVAAPAAERLHLVLLDPTDGSVRHEVPFPAEHRAGDVFSMVVSGLGPGPVHYGLRAFPPGADPQEAEPPVLLDPYATTLAGAETWGRRRRRRSVVQPPEPFDWQGDRLPQHPEEQLVVYELHVRGFTRHPSSGTEAPGTFEALRRKIPYLRDLGVTCVELMPVFEFDETDNTFTEPATGRPLPNYWGYNPLSYFAPKASYAARPDRVHHEFKLLVRDLHHAGIEVLLDVVFNHTAEGDHRGPDHSWRRLAGGGAYLMDEHGRHLNLTATGNTVNANHPYMRTVILDALRHWATEYHVDGFRFDMAAILARGTDGRPLDDPPLLEAIAHDPVLAGRRLIAEATDASGLDLVGRFPHHGRWAEWNDRYRDTVRRFLTGRPGAAADLATRLAGSPDLYAARGPAASVNYVTCHDGFTLADWSSYDRPHNERNGEQGQDGITANDSWNCGHEGPTGNPAVHRLRARQVKTALLLLLMSRGIPMLTAGDECGRTQLGNNNAYSQDNEISWFDWDLVERHRDLHRFTRLCIAFRRAHPAVHRMRHPTGPTPPGWSLPPMSRHGVRPGRPDRSPHSPLTAVMLHDEDGGPAAGHDTVFLAANRGGDTLPLIPPRPPAGTRWALFADTARTSPADAHPPGREPVLGNAGLLRLAPHSAVVLVATTPEKS</sequence>
<evidence type="ECO:0000256" key="1">
    <source>
        <dbReference type="ARBA" id="ARBA00008061"/>
    </source>
</evidence>
<dbReference type="Gene3D" id="2.60.40.10">
    <property type="entry name" value="Immunoglobulins"/>
    <property type="match status" value="1"/>
</dbReference>
<dbReference type="Pfam" id="PF00128">
    <property type="entry name" value="Alpha-amylase"/>
    <property type="match status" value="1"/>
</dbReference>
<dbReference type="InterPro" id="IPR004193">
    <property type="entry name" value="Glyco_hydro_13_N"/>
</dbReference>
<dbReference type="SUPFAM" id="SSF51445">
    <property type="entry name" value="(Trans)glycosidases"/>
    <property type="match status" value="1"/>
</dbReference>
<dbReference type="SMART" id="SM00642">
    <property type="entry name" value="Aamy"/>
    <property type="match status" value="1"/>
</dbReference>
<comment type="caution">
    <text evidence="4">The sequence shown here is derived from an EMBL/GenBank/DDBJ whole genome shotgun (WGS) entry which is preliminary data.</text>
</comment>
<dbReference type="GO" id="GO:0004553">
    <property type="term" value="F:hydrolase activity, hydrolyzing O-glycosyl compounds"/>
    <property type="evidence" value="ECO:0007669"/>
    <property type="project" value="InterPro"/>
</dbReference>
<dbReference type="InterPro" id="IPR013780">
    <property type="entry name" value="Glyco_hydro_b"/>
</dbReference>
<dbReference type="GO" id="GO:0005975">
    <property type="term" value="P:carbohydrate metabolic process"/>
    <property type="evidence" value="ECO:0007669"/>
    <property type="project" value="InterPro"/>
</dbReference>
<name>A0A3A9YNP2_9ACTN</name>
<organism evidence="4 5">
    <name type="scientific">Streptomyces hoynatensis</name>
    <dbReference type="NCBI Taxonomy" id="1141874"/>
    <lineage>
        <taxon>Bacteria</taxon>
        <taxon>Bacillati</taxon>
        <taxon>Actinomycetota</taxon>
        <taxon>Actinomycetes</taxon>
        <taxon>Kitasatosporales</taxon>
        <taxon>Streptomycetaceae</taxon>
        <taxon>Streptomyces</taxon>
    </lineage>
</organism>
<dbReference type="InterPro" id="IPR006047">
    <property type="entry name" value="GH13_cat_dom"/>
</dbReference>
<reference evidence="4 5" key="1">
    <citation type="journal article" date="2014" name="Int. J. Syst. Evol. Microbiol.">
        <title>Streptomyces hoynatensis sp. nov., isolated from deep marine sediment.</title>
        <authorList>
            <person name="Veyisoglu A."/>
            <person name="Sahin N."/>
        </authorList>
    </citation>
    <scope>NUCLEOTIDE SEQUENCE [LARGE SCALE GENOMIC DNA]</scope>
    <source>
        <strain evidence="4 5">KCTC 29097</strain>
    </source>
</reference>
<dbReference type="SUPFAM" id="SSF51011">
    <property type="entry name" value="Glycosyl hydrolase domain"/>
    <property type="match status" value="1"/>
</dbReference>
<comment type="similarity">
    <text evidence="1">Belongs to the glycosyl hydrolase 13 family.</text>
</comment>
<dbReference type="Proteomes" id="UP000272474">
    <property type="component" value="Unassembled WGS sequence"/>
</dbReference>
<dbReference type="SUPFAM" id="SSF81296">
    <property type="entry name" value="E set domains"/>
    <property type="match status" value="1"/>
</dbReference>
<dbReference type="PANTHER" id="PTHR43002">
    <property type="entry name" value="GLYCOGEN DEBRANCHING ENZYME"/>
    <property type="match status" value="1"/>
</dbReference>
<evidence type="ECO:0000256" key="2">
    <source>
        <dbReference type="SAM" id="MobiDB-lite"/>
    </source>
</evidence>
<feature type="compositionally biased region" description="Polar residues" evidence="2">
    <location>
        <begin position="462"/>
        <end position="474"/>
    </location>
</feature>
<accession>A0A3A9YNP2</accession>
<dbReference type="OrthoDB" id="3236218at2"/>
<evidence type="ECO:0000313" key="4">
    <source>
        <dbReference type="EMBL" id="RKN36697.1"/>
    </source>
</evidence>
<dbReference type="InterPro" id="IPR017853">
    <property type="entry name" value="GH"/>
</dbReference>
<feature type="region of interest" description="Disordered" evidence="2">
    <location>
        <begin position="455"/>
        <end position="485"/>
    </location>
</feature>
<dbReference type="InterPro" id="IPR013783">
    <property type="entry name" value="Ig-like_fold"/>
</dbReference>
<dbReference type="Gene3D" id="3.20.20.80">
    <property type="entry name" value="Glycosidases"/>
    <property type="match status" value="1"/>
</dbReference>
<keyword evidence="5" id="KW-1185">Reference proteome</keyword>
<dbReference type="EMBL" id="RBAL01000032">
    <property type="protein sequence ID" value="RKN36697.1"/>
    <property type="molecule type" value="Genomic_DNA"/>
</dbReference>
<evidence type="ECO:0000259" key="3">
    <source>
        <dbReference type="SMART" id="SM00642"/>
    </source>
</evidence>
<dbReference type="AlphaFoldDB" id="A0A3A9YNP2"/>
<feature type="region of interest" description="Disordered" evidence="2">
    <location>
        <begin position="567"/>
        <end position="597"/>
    </location>
</feature>